<dbReference type="SUPFAM" id="SSF54897">
    <property type="entry name" value="Protease propeptides/inhibitors"/>
    <property type="match status" value="1"/>
</dbReference>
<keyword evidence="2" id="KW-0732">Signal</keyword>
<evidence type="ECO:0000256" key="1">
    <source>
        <dbReference type="ARBA" id="ARBA00038069"/>
    </source>
</evidence>
<evidence type="ECO:0000313" key="3">
    <source>
        <dbReference type="EMBL" id="GAO46334.1"/>
    </source>
</evidence>
<dbReference type="EMBL" id="BACD03000003">
    <property type="protein sequence ID" value="GAO46334.1"/>
    <property type="molecule type" value="Genomic_DNA"/>
</dbReference>
<protein>
    <recommendedName>
        <fullName evidence="5">Inhibitor I9 domain-containing protein</fullName>
    </recommendedName>
</protein>
<gene>
    <name evidence="3" type="ORF">G7K_0566-t1</name>
</gene>
<dbReference type="RefSeq" id="XP_019024321.1">
    <property type="nucleotide sequence ID" value="XM_019167638.1"/>
</dbReference>
<comment type="caution">
    <text evidence="3">The sequence shown here is derived from an EMBL/GenBank/DDBJ whole genome shotgun (WGS) entry which is preliminary data.</text>
</comment>
<evidence type="ECO:0000313" key="4">
    <source>
        <dbReference type="Proteomes" id="UP000033140"/>
    </source>
</evidence>
<reference evidence="3 4" key="1">
    <citation type="journal article" date="2011" name="J. Gen. Appl. Microbiol.">
        <title>Draft genome sequencing of the enigmatic yeast Saitoella complicata.</title>
        <authorList>
            <person name="Nishida H."/>
            <person name="Hamamoto M."/>
            <person name="Sugiyama J."/>
        </authorList>
    </citation>
    <scope>NUCLEOTIDE SEQUENCE [LARGE SCALE GENOMIC DNA]</scope>
    <source>
        <strain evidence="3 4">NRRL Y-17804</strain>
    </source>
</reference>
<dbReference type="PANTHER" id="PTHR28288:SF2">
    <property type="entry name" value="PROTEASE B INHIBITOR 2"/>
    <property type="match status" value="1"/>
</dbReference>
<dbReference type="AlphaFoldDB" id="A0A0E9N927"/>
<dbReference type="Gene3D" id="3.30.70.80">
    <property type="entry name" value="Peptidase S8 propeptide/proteinase inhibitor I9"/>
    <property type="match status" value="1"/>
</dbReference>
<accession>A0A0E9N927</accession>
<organism evidence="3 4">
    <name type="scientific">Saitoella complicata (strain BCRC 22490 / CBS 7301 / JCM 7358 / NBRC 10748 / NRRL Y-17804)</name>
    <dbReference type="NCBI Taxonomy" id="698492"/>
    <lineage>
        <taxon>Eukaryota</taxon>
        <taxon>Fungi</taxon>
        <taxon>Dikarya</taxon>
        <taxon>Ascomycota</taxon>
        <taxon>Taphrinomycotina</taxon>
        <taxon>Taphrinomycotina incertae sedis</taxon>
        <taxon>Saitoella</taxon>
    </lineage>
</organism>
<reference evidence="3 4" key="2">
    <citation type="journal article" date="2014" name="J. Gen. Appl. Microbiol.">
        <title>The early diverging ascomycetous budding yeast Saitoella complicata has three histone deacetylases belonging to the Clr6, Hos2, and Rpd3 lineages.</title>
        <authorList>
            <person name="Nishida H."/>
            <person name="Matsumoto T."/>
            <person name="Kondo S."/>
            <person name="Hamamoto M."/>
            <person name="Yoshikawa H."/>
        </authorList>
    </citation>
    <scope>NUCLEOTIDE SEQUENCE [LARGE SCALE GENOMIC DNA]</scope>
    <source>
        <strain evidence="3 4">NRRL Y-17804</strain>
    </source>
</reference>
<proteinExistence type="inferred from homology"/>
<reference evidence="3 4" key="3">
    <citation type="journal article" date="2015" name="Genome Announc.">
        <title>Draft Genome Sequence of the Archiascomycetous Yeast Saitoella complicata.</title>
        <authorList>
            <person name="Yamauchi K."/>
            <person name="Kondo S."/>
            <person name="Hamamoto M."/>
            <person name="Takahashi Y."/>
            <person name="Ogura Y."/>
            <person name="Hayashi T."/>
            <person name="Nishida H."/>
        </authorList>
    </citation>
    <scope>NUCLEOTIDE SEQUENCE [LARGE SCALE GENOMIC DNA]</scope>
    <source>
        <strain evidence="3 4">NRRL Y-17804</strain>
    </source>
</reference>
<dbReference type="GO" id="GO:0004866">
    <property type="term" value="F:endopeptidase inhibitor activity"/>
    <property type="evidence" value="ECO:0007669"/>
    <property type="project" value="TreeGrafter"/>
</dbReference>
<dbReference type="InterPro" id="IPR052471">
    <property type="entry name" value="PBI_I9"/>
</dbReference>
<sequence length="116" mass="12728">MNIKSLFTVLIVLVVGIVGAFAEAAPMGSLKQETKAFIVRYASNTPEKVIDAAIENIKSIGGELTHRYTLFKGFSAVAPVDAIYALKAEESPFLQDIEEDQLVTIADQPKLEDTRW</sequence>
<evidence type="ECO:0008006" key="5">
    <source>
        <dbReference type="Google" id="ProtNLM"/>
    </source>
</evidence>
<dbReference type="GO" id="GO:0042144">
    <property type="term" value="P:vacuole fusion, non-autophagic"/>
    <property type="evidence" value="ECO:0007669"/>
    <property type="project" value="TreeGrafter"/>
</dbReference>
<dbReference type="MEROPS" id="I09.003"/>
<name>A0A0E9N927_SAICN</name>
<dbReference type="Proteomes" id="UP000033140">
    <property type="component" value="Unassembled WGS sequence"/>
</dbReference>
<feature type="chain" id="PRO_5002430207" description="Inhibitor I9 domain-containing protein" evidence="2">
    <location>
        <begin position="23"/>
        <end position="116"/>
    </location>
</feature>
<dbReference type="PANTHER" id="PTHR28288">
    <property type="entry name" value="PROTEASE B INHIBITOR 2"/>
    <property type="match status" value="1"/>
</dbReference>
<evidence type="ECO:0000256" key="2">
    <source>
        <dbReference type="SAM" id="SignalP"/>
    </source>
</evidence>
<feature type="signal peptide" evidence="2">
    <location>
        <begin position="1"/>
        <end position="22"/>
    </location>
</feature>
<comment type="similarity">
    <text evidence="1">Belongs to the protease inhibitor I9 family.</text>
</comment>
<keyword evidence="4" id="KW-1185">Reference proteome</keyword>
<dbReference type="InterPro" id="IPR037045">
    <property type="entry name" value="S8pro/Inhibitor_I9_sf"/>
</dbReference>
<dbReference type="OrthoDB" id="3888684at2759"/>